<sequence>MATDAPPTSSSQEDKIKQQEEWTKFLHESGTVDQFSEACKIIGQAAVAIEFDFKTVKVAFTKFVEKYGTDFPEVGSFYAPKWDKFIARWNGETGILWSSRKLAAEIAATLTDYGLNLELVADIKTEDDLKGAQDELKDYVEKHPIEIATEVEDRTMDLKNDIHDFSMAFAKYVEIHSGDATIKQYEVDIIELNEQIKTASTNLDCCFAFGILSTVPTNFLPDVILQRDSTQQKIDAALANRKRMFDKLMALSAMQATLDIQKPDIDGISRKFRIFAIIWAFATEQSIEIMVALDEGLTVLTRKEFQVKLKLLTAQVEPLKEGMRRYATQIVPPNTSSNME</sequence>
<gene>
    <name evidence="1" type="ORF">Agabi119p4_9339</name>
</gene>
<dbReference type="EMBL" id="JABXXO010000013">
    <property type="protein sequence ID" value="KAF7761347.1"/>
    <property type="molecule type" value="Genomic_DNA"/>
</dbReference>
<organism evidence="1 2">
    <name type="scientific">Agaricus bisporus var. burnettii</name>
    <dbReference type="NCBI Taxonomy" id="192524"/>
    <lineage>
        <taxon>Eukaryota</taxon>
        <taxon>Fungi</taxon>
        <taxon>Dikarya</taxon>
        <taxon>Basidiomycota</taxon>
        <taxon>Agaricomycotina</taxon>
        <taxon>Agaricomycetes</taxon>
        <taxon>Agaricomycetidae</taxon>
        <taxon>Agaricales</taxon>
        <taxon>Agaricineae</taxon>
        <taxon>Agaricaceae</taxon>
        <taxon>Agaricus</taxon>
    </lineage>
</organism>
<dbReference type="AlphaFoldDB" id="A0A8H7C2Y6"/>
<dbReference type="Proteomes" id="UP000629468">
    <property type="component" value="Unassembled WGS sequence"/>
</dbReference>
<protein>
    <submittedName>
        <fullName evidence="1">Uncharacterized protein</fullName>
    </submittedName>
</protein>
<comment type="caution">
    <text evidence="1">The sequence shown here is derived from an EMBL/GenBank/DDBJ whole genome shotgun (WGS) entry which is preliminary data.</text>
</comment>
<name>A0A8H7C2Y6_AGABI</name>
<evidence type="ECO:0000313" key="2">
    <source>
        <dbReference type="Proteomes" id="UP000629468"/>
    </source>
</evidence>
<evidence type="ECO:0000313" key="1">
    <source>
        <dbReference type="EMBL" id="KAF7761347.1"/>
    </source>
</evidence>
<reference evidence="1 2" key="1">
    <citation type="journal article" name="Sci. Rep.">
        <title>Telomere-to-telomere assembled and centromere annotated genomes of the two main subspecies of the button mushroom Agaricus bisporus reveal especially polymorphic chromosome ends.</title>
        <authorList>
            <person name="Sonnenberg A.S.M."/>
            <person name="Sedaghat-Telgerd N."/>
            <person name="Lavrijssen B."/>
            <person name="Ohm R.A."/>
            <person name="Hendrickx P.M."/>
            <person name="Scholtmeijer K."/>
            <person name="Baars J.J.P."/>
            <person name="van Peer A."/>
        </authorList>
    </citation>
    <scope>NUCLEOTIDE SEQUENCE [LARGE SCALE GENOMIC DNA]</scope>
    <source>
        <strain evidence="1 2">H119_p4</strain>
    </source>
</reference>
<proteinExistence type="predicted"/>
<accession>A0A8H7C2Y6</accession>